<dbReference type="InterPro" id="IPR036291">
    <property type="entry name" value="NAD(P)-bd_dom_sf"/>
</dbReference>
<evidence type="ECO:0000256" key="2">
    <source>
        <dbReference type="ARBA" id="ARBA00023002"/>
    </source>
</evidence>
<dbReference type="PANTHER" id="PTHR43060:SF15">
    <property type="entry name" value="3-HYDROXYISOBUTYRATE DEHYDROGENASE-LIKE 1, MITOCHONDRIAL-RELATED"/>
    <property type="match status" value="1"/>
</dbReference>
<protein>
    <submittedName>
        <fullName evidence="7">2-hydroxy-3-oxopropionate reductase</fullName>
    </submittedName>
</protein>
<evidence type="ECO:0000313" key="7">
    <source>
        <dbReference type="EMBL" id="GHO96904.1"/>
    </source>
</evidence>
<dbReference type="InterPro" id="IPR008927">
    <property type="entry name" value="6-PGluconate_DH-like_C_sf"/>
</dbReference>
<organism evidence="7 8">
    <name type="scientific">Reticulibacter mediterranei</name>
    <dbReference type="NCBI Taxonomy" id="2778369"/>
    <lineage>
        <taxon>Bacteria</taxon>
        <taxon>Bacillati</taxon>
        <taxon>Chloroflexota</taxon>
        <taxon>Ktedonobacteria</taxon>
        <taxon>Ktedonobacterales</taxon>
        <taxon>Reticulibacteraceae</taxon>
        <taxon>Reticulibacter</taxon>
    </lineage>
</organism>
<accession>A0A8J3IS63</accession>
<dbReference type="GO" id="GO:0008679">
    <property type="term" value="F:2-hydroxy-3-oxopropionate reductase activity"/>
    <property type="evidence" value="ECO:0007669"/>
    <property type="project" value="InterPro"/>
</dbReference>
<evidence type="ECO:0000256" key="1">
    <source>
        <dbReference type="ARBA" id="ARBA00009080"/>
    </source>
</evidence>
<dbReference type="PROSITE" id="PS00895">
    <property type="entry name" value="3_HYDROXYISOBUT_DH"/>
    <property type="match status" value="1"/>
</dbReference>
<dbReference type="Gene3D" id="3.40.50.720">
    <property type="entry name" value="NAD(P)-binding Rossmann-like Domain"/>
    <property type="match status" value="1"/>
</dbReference>
<evidence type="ECO:0000313" key="8">
    <source>
        <dbReference type="Proteomes" id="UP000597444"/>
    </source>
</evidence>
<keyword evidence="3" id="KW-0520">NAD</keyword>
<dbReference type="RefSeq" id="WP_220207493.1">
    <property type="nucleotide sequence ID" value="NZ_BNJK01000001.1"/>
</dbReference>
<dbReference type="InterPro" id="IPR006398">
    <property type="entry name" value="Tartro_sem_red"/>
</dbReference>
<dbReference type="PANTHER" id="PTHR43060">
    <property type="entry name" value="3-HYDROXYISOBUTYRATE DEHYDROGENASE-LIKE 1, MITOCHONDRIAL-RELATED"/>
    <property type="match status" value="1"/>
</dbReference>
<dbReference type="InterPro" id="IPR006115">
    <property type="entry name" value="6PGDH_NADP-bd"/>
</dbReference>
<dbReference type="InterPro" id="IPR002204">
    <property type="entry name" value="3-OH-isobutyrate_DH-rel_CS"/>
</dbReference>
<gene>
    <name evidence="7" type="ORF">KSF_069520</name>
</gene>
<feature type="domain" description="3-hydroxyisobutyrate dehydrogenase-like NAD-binding" evidence="6">
    <location>
        <begin position="166"/>
        <end position="285"/>
    </location>
</feature>
<feature type="active site" evidence="4">
    <location>
        <position position="172"/>
    </location>
</feature>
<dbReference type="PIRSF" id="PIRSF000103">
    <property type="entry name" value="HIBADH"/>
    <property type="match status" value="1"/>
</dbReference>
<dbReference type="AlphaFoldDB" id="A0A8J3IS63"/>
<comment type="similarity">
    <text evidence="1">Belongs to the HIBADH-related family.</text>
</comment>
<evidence type="ECO:0000259" key="6">
    <source>
        <dbReference type="Pfam" id="PF14833"/>
    </source>
</evidence>
<dbReference type="GO" id="GO:0016054">
    <property type="term" value="P:organic acid catabolic process"/>
    <property type="evidence" value="ECO:0007669"/>
    <property type="project" value="UniProtKB-ARBA"/>
</dbReference>
<dbReference type="SUPFAM" id="SSF48179">
    <property type="entry name" value="6-phosphogluconate dehydrogenase C-terminal domain-like"/>
    <property type="match status" value="1"/>
</dbReference>
<dbReference type="GO" id="GO:0046487">
    <property type="term" value="P:glyoxylate metabolic process"/>
    <property type="evidence" value="ECO:0007669"/>
    <property type="project" value="InterPro"/>
</dbReference>
<dbReference type="EMBL" id="BNJK01000001">
    <property type="protein sequence ID" value="GHO96904.1"/>
    <property type="molecule type" value="Genomic_DNA"/>
</dbReference>
<keyword evidence="2" id="KW-0560">Oxidoreductase</keyword>
<evidence type="ECO:0000256" key="4">
    <source>
        <dbReference type="PIRSR" id="PIRSR000103-1"/>
    </source>
</evidence>
<proteinExistence type="inferred from homology"/>
<sequence>MGEHIGFIGLGLMGKPMSHNLLKAGYSLSVFNRSAPAVNELVQAGASAATSPREIAERCDIVITMLPDTPDVESVFTGSDGLLAGSHADLLLIDMSTIAPATAQRLAAEALRHDVHVLDAPVSGGDVGARAGTLSIMVGGTQEDLERARPVFEVLGQRITHCGPHGSGQIVKACNQVVVALIIEAVSEALVLGAKAGVQPDVILQVLGGGLAQNRVMDLRGASMIQHQFSPGGKARFHHKDLGIALQLARASGVAVPMTAFVDQLFLGLSEQGKGDLDHSALLTMLELLSNYSLANE</sequence>
<dbReference type="GO" id="GO:0050661">
    <property type="term" value="F:NADP binding"/>
    <property type="evidence" value="ECO:0007669"/>
    <property type="project" value="InterPro"/>
</dbReference>
<keyword evidence="8" id="KW-1185">Reference proteome</keyword>
<evidence type="ECO:0000256" key="3">
    <source>
        <dbReference type="ARBA" id="ARBA00023027"/>
    </source>
</evidence>
<dbReference type="InterPro" id="IPR029154">
    <property type="entry name" value="HIBADH-like_NADP-bd"/>
</dbReference>
<dbReference type="GO" id="GO:0051287">
    <property type="term" value="F:NAD binding"/>
    <property type="evidence" value="ECO:0007669"/>
    <property type="project" value="InterPro"/>
</dbReference>
<feature type="domain" description="6-phosphogluconate dehydrogenase NADP-binding" evidence="5">
    <location>
        <begin position="5"/>
        <end position="163"/>
    </location>
</feature>
<dbReference type="Pfam" id="PF14833">
    <property type="entry name" value="NAD_binding_11"/>
    <property type="match status" value="1"/>
</dbReference>
<dbReference type="InterPro" id="IPR013328">
    <property type="entry name" value="6PGD_dom2"/>
</dbReference>
<dbReference type="Proteomes" id="UP000597444">
    <property type="component" value="Unassembled WGS sequence"/>
</dbReference>
<evidence type="ECO:0000259" key="5">
    <source>
        <dbReference type="Pfam" id="PF03446"/>
    </source>
</evidence>
<dbReference type="NCBIfam" id="TIGR01505">
    <property type="entry name" value="tartro_sem_red"/>
    <property type="match status" value="1"/>
</dbReference>
<reference evidence="7" key="1">
    <citation type="submission" date="2020-10" db="EMBL/GenBank/DDBJ databases">
        <title>Taxonomic study of unclassified bacteria belonging to the class Ktedonobacteria.</title>
        <authorList>
            <person name="Yabe S."/>
            <person name="Wang C.M."/>
            <person name="Zheng Y."/>
            <person name="Sakai Y."/>
            <person name="Cavaletti L."/>
            <person name="Monciardini P."/>
            <person name="Donadio S."/>
        </authorList>
    </citation>
    <scope>NUCLEOTIDE SEQUENCE</scope>
    <source>
        <strain evidence="7">ID150040</strain>
    </source>
</reference>
<dbReference type="InterPro" id="IPR015815">
    <property type="entry name" value="HIBADH-related"/>
</dbReference>
<name>A0A8J3IS63_9CHLR</name>
<dbReference type="Gene3D" id="1.10.1040.10">
    <property type="entry name" value="N-(1-d-carboxylethyl)-l-norvaline Dehydrogenase, domain 2"/>
    <property type="match status" value="1"/>
</dbReference>
<dbReference type="Pfam" id="PF03446">
    <property type="entry name" value="NAD_binding_2"/>
    <property type="match status" value="1"/>
</dbReference>
<comment type="caution">
    <text evidence="7">The sequence shown here is derived from an EMBL/GenBank/DDBJ whole genome shotgun (WGS) entry which is preliminary data.</text>
</comment>
<dbReference type="SUPFAM" id="SSF51735">
    <property type="entry name" value="NAD(P)-binding Rossmann-fold domains"/>
    <property type="match status" value="1"/>
</dbReference>